<evidence type="ECO:0000313" key="3">
    <source>
        <dbReference type="EMBL" id="MBO7745351.1"/>
    </source>
</evidence>
<keyword evidence="1" id="KW-0175">Coiled coil</keyword>
<dbReference type="Proteomes" id="UP000670947">
    <property type="component" value="Unassembled WGS sequence"/>
</dbReference>
<proteinExistence type="predicted"/>
<sequence length="131" mass="14469">MNGRGPVDMQELFSFLGRAGEQEPLVELGVASERLRRAFAAHEERREALEAELQEASVNALVAIRRQYSARVQTLQEEHDAIWREIKDSLGLPRDMKLAMDPGTGKIAGRGGRRPSAPAEVIPFPGLLGRP</sequence>
<gene>
    <name evidence="3" type="ORF">I8J29_14155</name>
</gene>
<keyword evidence="4" id="KW-1185">Reference proteome</keyword>
<feature type="region of interest" description="Disordered" evidence="2">
    <location>
        <begin position="104"/>
        <end position="131"/>
    </location>
</feature>
<name>A0ABS3WAK1_9BACL</name>
<reference evidence="3 4" key="1">
    <citation type="submission" date="2021-03" db="EMBL/GenBank/DDBJ databases">
        <title>Paenibacillus artemisicola MWE-103 whole genome sequence.</title>
        <authorList>
            <person name="Ham Y.J."/>
        </authorList>
    </citation>
    <scope>NUCLEOTIDE SEQUENCE [LARGE SCALE GENOMIC DNA]</scope>
    <source>
        <strain evidence="3 4">MWE-103</strain>
    </source>
</reference>
<feature type="coiled-coil region" evidence="1">
    <location>
        <begin position="32"/>
        <end position="66"/>
    </location>
</feature>
<dbReference type="EMBL" id="JAGGDJ010000009">
    <property type="protein sequence ID" value="MBO7745351.1"/>
    <property type="molecule type" value="Genomic_DNA"/>
</dbReference>
<comment type="caution">
    <text evidence="3">The sequence shown here is derived from an EMBL/GenBank/DDBJ whole genome shotgun (WGS) entry which is preliminary data.</text>
</comment>
<evidence type="ECO:0000313" key="4">
    <source>
        <dbReference type="Proteomes" id="UP000670947"/>
    </source>
</evidence>
<protein>
    <submittedName>
        <fullName evidence="3">Uncharacterized protein</fullName>
    </submittedName>
</protein>
<accession>A0ABS3WAK1</accession>
<evidence type="ECO:0000256" key="2">
    <source>
        <dbReference type="SAM" id="MobiDB-lite"/>
    </source>
</evidence>
<evidence type="ECO:0000256" key="1">
    <source>
        <dbReference type="SAM" id="Coils"/>
    </source>
</evidence>
<organism evidence="3 4">
    <name type="scientific">Paenibacillus artemisiicola</name>
    <dbReference type="NCBI Taxonomy" id="1172618"/>
    <lineage>
        <taxon>Bacteria</taxon>
        <taxon>Bacillati</taxon>
        <taxon>Bacillota</taxon>
        <taxon>Bacilli</taxon>
        <taxon>Bacillales</taxon>
        <taxon>Paenibacillaceae</taxon>
        <taxon>Paenibacillus</taxon>
    </lineage>
</organism>
<dbReference type="RefSeq" id="WP_208848224.1">
    <property type="nucleotide sequence ID" value="NZ_JAGGDJ010000009.1"/>
</dbReference>